<dbReference type="InterPro" id="IPR016181">
    <property type="entry name" value="Acyl_CoA_acyltransferase"/>
</dbReference>
<reference evidence="2" key="1">
    <citation type="submission" date="2023-06" db="EMBL/GenBank/DDBJ databases">
        <title>Genome-scale phylogeny and comparative genomics of the fungal order Sordariales.</title>
        <authorList>
            <consortium name="Lawrence Berkeley National Laboratory"/>
            <person name="Hensen N."/>
            <person name="Bonometti L."/>
            <person name="Westerberg I."/>
            <person name="Brannstrom I.O."/>
            <person name="Guillou S."/>
            <person name="Cros-Aarteil S."/>
            <person name="Calhoun S."/>
            <person name="Haridas S."/>
            <person name="Kuo A."/>
            <person name="Mondo S."/>
            <person name="Pangilinan J."/>
            <person name="Riley R."/>
            <person name="Labutti K."/>
            <person name="Andreopoulos B."/>
            <person name="Lipzen A."/>
            <person name="Chen C."/>
            <person name="Yanf M."/>
            <person name="Daum C."/>
            <person name="Ng V."/>
            <person name="Clum A."/>
            <person name="Steindorff A."/>
            <person name="Ohm R."/>
            <person name="Martin F."/>
            <person name="Silar P."/>
            <person name="Natvig D."/>
            <person name="Lalanne C."/>
            <person name="Gautier V."/>
            <person name="Ament-Velasquez S.L."/>
            <person name="Kruys A."/>
            <person name="Hutchinson M.I."/>
            <person name="Powell A.J."/>
            <person name="Barry K."/>
            <person name="Miller A.N."/>
            <person name="Grigoriev I.V."/>
            <person name="Debuchy R."/>
            <person name="Gladieux P."/>
            <person name="Thoren M.H."/>
            <person name="Johannesson H."/>
        </authorList>
    </citation>
    <scope>NUCLEOTIDE SEQUENCE</scope>
    <source>
        <strain evidence="2">8032-3</strain>
    </source>
</reference>
<dbReference type="Gene3D" id="3.40.630.30">
    <property type="match status" value="1"/>
</dbReference>
<protein>
    <recommendedName>
        <fullName evidence="1">N-acetyltransferase domain-containing protein</fullName>
    </recommendedName>
</protein>
<evidence type="ECO:0000313" key="3">
    <source>
        <dbReference type="Proteomes" id="UP001244011"/>
    </source>
</evidence>
<feature type="domain" description="N-acetyltransferase" evidence="1">
    <location>
        <begin position="115"/>
        <end position="247"/>
    </location>
</feature>
<proteinExistence type="predicted"/>
<dbReference type="Proteomes" id="UP001244011">
    <property type="component" value="Unassembled WGS sequence"/>
</dbReference>
<comment type="caution">
    <text evidence="2">The sequence shown here is derived from an EMBL/GenBank/DDBJ whole genome shotgun (WGS) entry which is preliminary data.</text>
</comment>
<dbReference type="PANTHER" id="PTHR42791:SF14">
    <property type="entry name" value="N-ACETYLTRANSFERASE DOMAIN-CONTAINING PROTEIN"/>
    <property type="match status" value="1"/>
</dbReference>
<dbReference type="EMBL" id="MU839001">
    <property type="protein sequence ID" value="KAK1770177.1"/>
    <property type="molecule type" value="Genomic_DNA"/>
</dbReference>
<dbReference type="CDD" id="cd04301">
    <property type="entry name" value="NAT_SF"/>
    <property type="match status" value="1"/>
</dbReference>
<sequence length="264" mass="28535">MTAPAIPPQGTPKRDDSDLRIEVIDSAEDVVAGFDCVCEAFGRQTRDGIWIAMNPGWDTAEGKAACAARMADRWRAVTRDRNGDANTVFLKATVPAAGGRRAIVGLAIWVQASAVAGHGDRPAEDLRESLDLEALYPGDAAEQRYLCQLDGALHARRIEVVKEKASASPAAAMVLDLAAVDPAFQGRGIARRLVQWGLDEARRRGGLEAITEASTMGRRVYEKMGFRQEGPEIEYVVDAEFANRDRPSNIFMRTQGSTVGPAAP</sequence>
<dbReference type="Pfam" id="PF13673">
    <property type="entry name" value="Acetyltransf_10"/>
    <property type="match status" value="1"/>
</dbReference>
<dbReference type="SUPFAM" id="SSF55729">
    <property type="entry name" value="Acyl-CoA N-acyltransferases (Nat)"/>
    <property type="match status" value="1"/>
</dbReference>
<dbReference type="RefSeq" id="XP_060286390.1">
    <property type="nucleotide sequence ID" value="XM_060430920.1"/>
</dbReference>
<evidence type="ECO:0000259" key="1">
    <source>
        <dbReference type="PROSITE" id="PS51186"/>
    </source>
</evidence>
<name>A0AAJ0C643_9PEZI</name>
<dbReference type="PANTHER" id="PTHR42791">
    <property type="entry name" value="GNAT FAMILY ACETYLTRANSFERASE"/>
    <property type="match status" value="1"/>
</dbReference>
<dbReference type="InterPro" id="IPR000182">
    <property type="entry name" value="GNAT_dom"/>
</dbReference>
<organism evidence="2 3">
    <name type="scientific">Phialemonium atrogriseum</name>
    <dbReference type="NCBI Taxonomy" id="1093897"/>
    <lineage>
        <taxon>Eukaryota</taxon>
        <taxon>Fungi</taxon>
        <taxon>Dikarya</taxon>
        <taxon>Ascomycota</taxon>
        <taxon>Pezizomycotina</taxon>
        <taxon>Sordariomycetes</taxon>
        <taxon>Sordariomycetidae</taxon>
        <taxon>Cephalothecales</taxon>
        <taxon>Cephalothecaceae</taxon>
        <taxon>Phialemonium</taxon>
    </lineage>
</organism>
<gene>
    <name evidence="2" type="ORF">QBC33DRAFT_576587</name>
</gene>
<evidence type="ECO:0000313" key="2">
    <source>
        <dbReference type="EMBL" id="KAK1770177.1"/>
    </source>
</evidence>
<dbReference type="GO" id="GO:0016747">
    <property type="term" value="F:acyltransferase activity, transferring groups other than amino-acyl groups"/>
    <property type="evidence" value="ECO:0007669"/>
    <property type="project" value="InterPro"/>
</dbReference>
<dbReference type="InterPro" id="IPR052523">
    <property type="entry name" value="Trichothecene_AcTrans"/>
</dbReference>
<dbReference type="GeneID" id="85314107"/>
<dbReference type="PROSITE" id="PS51186">
    <property type="entry name" value="GNAT"/>
    <property type="match status" value="1"/>
</dbReference>
<accession>A0AAJ0C643</accession>
<keyword evidence="3" id="KW-1185">Reference proteome</keyword>
<dbReference type="AlphaFoldDB" id="A0AAJ0C643"/>